<dbReference type="SUPFAM" id="SSF88946">
    <property type="entry name" value="Sigma2 domain of RNA polymerase sigma factors"/>
    <property type="match status" value="1"/>
</dbReference>
<evidence type="ECO:0000256" key="1">
    <source>
        <dbReference type="SAM" id="MobiDB-lite"/>
    </source>
</evidence>
<name>A0ABT6HLN0_9ACTN</name>
<proteinExistence type="predicted"/>
<keyword evidence="3" id="KW-1185">Reference proteome</keyword>
<dbReference type="CDD" id="cd04084">
    <property type="entry name" value="CBM6_xylanase-like"/>
    <property type="match status" value="1"/>
</dbReference>
<dbReference type="RefSeq" id="WP_279927581.1">
    <property type="nucleotide sequence ID" value="NZ_JARWBG010000009.1"/>
</dbReference>
<reference evidence="2 3" key="1">
    <citation type="submission" date="2023-04" db="EMBL/GenBank/DDBJ databases">
        <title>Streptomyces chengmaiensis sp. nov. isolated from the stem of mangrove plant in Hainan.</title>
        <authorList>
            <person name="Huang X."/>
            <person name="Zhou S."/>
            <person name="Chu X."/>
            <person name="Xie Y."/>
            <person name="Lin Y."/>
        </authorList>
    </citation>
    <scope>NUCLEOTIDE SEQUENCE [LARGE SCALE GENOMIC DNA]</scope>
    <source>
        <strain evidence="2 3">HNM0663</strain>
    </source>
</reference>
<dbReference type="Gene3D" id="2.60.120.260">
    <property type="entry name" value="Galactose-binding domain-like"/>
    <property type="match status" value="1"/>
</dbReference>
<accession>A0ABT6HLN0</accession>
<evidence type="ECO:0000313" key="2">
    <source>
        <dbReference type="EMBL" id="MDH2389251.1"/>
    </source>
</evidence>
<feature type="compositionally biased region" description="Pro residues" evidence="1">
    <location>
        <begin position="369"/>
        <end position="380"/>
    </location>
</feature>
<comment type="caution">
    <text evidence="2">The sequence shown here is derived from an EMBL/GenBank/DDBJ whole genome shotgun (WGS) entry which is preliminary data.</text>
</comment>
<sequence>MHLLLGSRPPQRPLSDAALLISLRRGQTGSFRYLYRRHYAAVQAYASQCMSGPLDAQEVTSSVFARLLQQTSSGESFVEGRHPGCLRPQLLGMVRTAAVDRWHREPHALSRRFRQWVAAGSQWPWGEDGQLALAYERLPAATRRLLWHSVVEGDDPALTARITGLARHEIPEACERALGVLRAFRADLYLERLERPDCRELFKRLQAQPGERPDEAAANHLSACPGCRNVYKDLVRLDERLAAQLPVRLLGWWPGREYLRAKAAFPVPLGDPPFLARLLERTDAQAPARPSALRRTARAARTAGAATGRCDGLRAVLSRRRPGRSPAALAIAGFLAGVVAGMFALSACDQRSGPGTPPPSASEPEAAPKSPPPRQSPGPPALSARFPVPAEAHTSQQGARAGDASGSRVLGNSSVLRYERVDFAAGGDGFARARLTGPPGGGAWIELTLDAPERPPLARIVPDSGGAASDVSVPISPVRGVHSVHVTARCPTAEPCVELQAFGTTPGRAP</sequence>
<feature type="region of interest" description="Disordered" evidence="1">
    <location>
        <begin position="350"/>
        <end position="408"/>
    </location>
</feature>
<organism evidence="2 3">
    <name type="scientific">Streptomyces chengmaiensis</name>
    <dbReference type="NCBI Taxonomy" id="3040919"/>
    <lineage>
        <taxon>Bacteria</taxon>
        <taxon>Bacillati</taxon>
        <taxon>Actinomycetota</taxon>
        <taxon>Actinomycetes</taxon>
        <taxon>Kitasatosporales</taxon>
        <taxon>Streptomycetaceae</taxon>
        <taxon>Streptomyces</taxon>
    </lineage>
</organism>
<dbReference type="EMBL" id="JARWBG010000009">
    <property type="protein sequence ID" value="MDH2389251.1"/>
    <property type="molecule type" value="Genomic_DNA"/>
</dbReference>
<dbReference type="Gene3D" id="1.10.1740.10">
    <property type="match status" value="1"/>
</dbReference>
<dbReference type="InterPro" id="IPR013325">
    <property type="entry name" value="RNA_pol_sigma_r2"/>
</dbReference>
<protein>
    <submittedName>
        <fullName evidence="2">Uncharacterized protein</fullName>
    </submittedName>
</protein>
<dbReference type="Proteomes" id="UP001223144">
    <property type="component" value="Unassembled WGS sequence"/>
</dbReference>
<evidence type="ECO:0000313" key="3">
    <source>
        <dbReference type="Proteomes" id="UP001223144"/>
    </source>
</evidence>
<gene>
    <name evidence="2" type="ORF">QCN29_10705</name>
</gene>